<sequence length="96" mass="10929">MGQKKTRWRLTGGLVRVTYQTHCYKGWDISSQGWPPELANESQSSARPRWHAIFKECLHCKTLEHRGSGTKRRPVGPPPGQAVDFEHTAQLLLHPT</sequence>
<proteinExistence type="predicted"/>
<gene>
    <name evidence="1" type="ORF">DPEC_G00071410</name>
</gene>
<dbReference type="Proteomes" id="UP001157502">
    <property type="component" value="Chromosome 6"/>
</dbReference>
<comment type="caution">
    <text evidence="1">The sequence shown here is derived from an EMBL/GenBank/DDBJ whole genome shotgun (WGS) entry which is preliminary data.</text>
</comment>
<evidence type="ECO:0000313" key="1">
    <source>
        <dbReference type="EMBL" id="KAJ8010092.1"/>
    </source>
</evidence>
<dbReference type="EMBL" id="CM055733">
    <property type="protein sequence ID" value="KAJ8010092.1"/>
    <property type="molecule type" value="Genomic_DNA"/>
</dbReference>
<organism evidence="1 2">
    <name type="scientific">Dallia pectoralis</name>
    <name type="common">Alaska blackfish</name>
    <dbReference type="NCBI Taxonomy" id="75939"/>
    <lineage>
        <taxon>Eukaryota</taxon>
        <taxon>Metazoa</taxon>
        <taxon>Chordata</taxon>
        <taxon>Craniata</taxon>
        <taxon>Vertebrata</taxon>
        <taxon>Euteleostomi</taxon>
        <taxon>Actinopterygii</taxon>
        <taxon>Neopterygii</taxon>
        <taxon>Teleostei</taxon>
        <taxon>Protacanthopterygii</taxon>
        <taxon>Esociformes</taxon>
        <taxon>Umbridae</taxon>
        <taxon>Dallia</taxon>
    </lineage>
</organism>
<accession>A0ACC2H2V3</accession>
<keyword evidence="2" id="KW-1185">Reference proteome</keyword>
<protein>
    <submittedName>
        <fullName evidence="1">Uncharacterized protein</fullName>
    </submittedName>
</protein>
<evidence type="ECO:0000313" key="2">
    <source>
        <dbReference type="Proteomes" id="UP001157502"/>
    </source>
</evidence>
<name>A0ACC2H2V3_DALPE</name>
<reference evidence="1" key="1">
    <citation type="submission" date="2021-05" db="EMBL/GenBank/DDBJ databases">
        <authorList>
            <person name="Pan Q."/>
            <person name="Jouanno E."/>
            <person name="Zahm M."/>
            <person name="Klopp C."/>
            <person name="Cabau C."/>
            <person name="Louis A."/>
            <person name="Berthelot C."/>
            <person name="Parey E."/>
            <person name="Roest Crollius H."/>
            <person name="Montfort J."/>
            <person name="Robinson-Rechavi M."/>
            <person name="Bouchez O."/>
            <person name="Lampietro C."/>
            <person name="Lopez Roques C."/>
            <person name="Donnadieu C."/>
            <person name="Postlethwait J."/>
            <person name="Bobe J."/>
            <person name="Dillon D."/>
            <person name="Chandos A."/>
            <person name="von Hippel F."/>
            <person name="Guiguen Y."/>
        </authorList>
    </citation>
    <scope>NUCLEOTIDE SEQUENCE</scope>
    <source>
        <strain evidence="1">YG-Jan2019</strain>
    </source>
</reference>